<dbReference type="GO" id="GO:0016020">
    <property type="term" value="C:membrane"/>
    <property type="evidence" value="ECO:0007669"/>
    <property type="project" value="TreeGrafter"/>
</dbReference>
<dbReference type="RefSeq" id="WP_088841585.1">
    <property type="nucleotide sequence ID" value="NZ_FYEW01000001.1"/>
</dbReference>
<keyword evidence="3" id="KW-0808">Transferase</keyword>
<feature type="transmembrane region" description="Helical" evidence="1">
    <location>
        <begin position="94"/>
        <end position="118"/>
    </location>
</feature>
<dbReference type="PANTHER" id="PTHR23028:SF53">
    <property type="entry name" value="ACYL_TRANSF_3 DOMAIN-CONTAINING PROTEIN"/>
    <property type="match status" value="1"/>
</dbReference>
<reference evidence="4" key="1">
    <citation type="submission" date="2017-06" db="EMBL/GenBank/DDBJ databases">
        <authorList>
            <person name="Varghese N."/>
            <person name="Submissions S."/>
        </authorList>
    </citation>
    <scope>NUCLEOTIDE SEQUENCE [LARGE SCALE GENOMIC DNA]</scope>
    <source>
        <strain evidence="4">DSM 11116</strain>
    </source>
</reference>
<evidence type="ECO:0000256" key="1">
    <source>
        <dbReference type="SAM" id="Phobius"/>
    </source>
</evidence>
<feature type="transmembrane region" description="Helical" evidence="1">
    <location>
        <begin position="173"/>
        <end position="194"/>
    </location>
</feature>
<accession>A0A212T2L7</accession>
<keyword evidence="1" id="KW-1133">Transmembrane helix</keyword>
<feature type="transmembrane region" description="Helical" evidence="1">
    <location>
        <begin position="284"/>
        <end position="309"/>
    </location>
</feature>
<feature type="transmembrane region" description="Helical" evidence="1">
    <location>
        <begin position="214"/>
        <end position="232"/>
    </location>
</feature>
<keyword evidence="1" id="KW-0472">Membrane</keyword>
<dbReference type="InterPro" id="IPR050879">
    <property type="entry name" value="Acyltransferase_3"/>
</dbReference>
<protein>
    <submittedName>
        <fullName evidence="3">Peptidoglycan/LPS O-acetylase OafA/YrhL, contains acyltransferase and SGNH-hydrolase domains</fullName>
    </submittedName>
</protein>
<keyword evidence="4" id="KW-1185">Reference proteome</keyword>
<feature type="transmembrane region" description="Helical" evidence="1">
    <location>
        <begin position="252"/>
        <end position="272"/>
    </location>
</feature>
<evidence type="ECO:0000313" key="3">
    <source>
        <dbReference type="EMBL" id="SNC60265.1"/>
    </source>
</evidence>
<proteinExistence type="predicted"/>
<feature type="transmembrane region" description="Helical" evidence="1">
    <location>
        <begin position="139"/>
        <end position="161"/>
    </location>
</feature>
<name>A0A212T2L7_9BACT</name>
<gene>
    <name evidence="3" type="ORF">SAMN06265337_0222</name>
</gene>
<dbReference type="GO" id="GO:0016787">
    <property type="term" value="F:hydrolase activity"/>
    <property type="evidence" value="ECO:0007669"/>
    <property type="project" value="UniProtKB-KW"/>
</dbReference>
<dbReference type="InterPro" id="IPR002656">
    <property type="entry name" value="Acyl_transf_3_dom"/>
</dbReference>
<keyword evidence="3" id="KW-0378">Hydrolase</keyword>
<dbReference type="PANTHER" id="PTHR23028">
    <property type="entry name" value="ACETYLTRANSFERASE"/>
    <property type="match status" value="1"/>
</dbReference>
<sequence>MEPVPQKVPIRYYEIDVLRFVAALAVMLYHYLYVGHALEHLVPAPFIGQSISRYGYLGVDLFFLISGYVILGSAYQRPLRQFVTSRITRLYPAFWATCTLTALVSYCFASASVQPPSLSTYLSNMSMLHEFFGKDSISGVYWTLTLEISFYFLISLCIGYQLWPQLPYLLGGWLLYTLAVGPMGPVTPISLLLIPKYSAYFISGMLFYLLQHRLGNRLLLMGLLLVAFAASLRTANAQRLFLDMRAPELPPYSAAMVGSLVSGMYLMLLLIITRHVNLSRFPRLAMLGSLSYPIYLIHGIGMVILLRYGQQINQYWLLFGLIVLVLSLAYLTHKYIERPGSAYLRRWLSRL</sequence>
<dbReference type="OrthoDB" id="290051at2"/>
<feature type="transmembrane region" description="Helical" evidence="1">
    <location>
        <begin position="315"/>
        <end position="336"/>
    </location>
</feature>
<dbReference type="Pfam" id="PF01757">
    <property type="entry name" value="Acyl_transf_3"/>
    <property type="match status" value="1"/>
</dbReference>
<keyword evidence="1" id="KW-0812">Transmembrane</keyword>
<dbReference type="GO" id="GO:0016747">
    <property type="term" value="F:acyltransferase activity, transferring groups other than amino-acyl groups"/>
    <property type="evidence" value="ECO:0007669"/>
    <property type="project" value="InterPro"/>
</dbReference>
<dbReference type="GO" id="GO:0009103">
    <property type="term" value="P:lipopolysaccharide biosynthetic process"/>
    <property type="evidence" value="ECO:0007669"/>
    <property type="project" value="TreeGrafter"/>
</dbReference>
<evidence type="ECO:0000259" key="2">
    <source>
        <dbReference type="Pfam" id="PF01757"/>
    </source>
</evidence>
<feature type="domain" description="Acyltransferase 3" evidence="2">
    <location>
        <begin position="13"/>
        <end position="330"/>
    </location>
</feature>
<keyword evidence="3" id="KW-0012">Acyltransferase</keyword>
<feature type="transmembrane region" description="Helical" evidence="1">
    <location>
        <begin position="20"/>
        <end position="42"/>
    </location>
</feature>
<organism evidence="3 4">
    <name type="scientific">Hymenobacter gelipurpurascens</name>
    <dbReference type="NCBI Taxonomy" id="89968"/>
    <lineage>
        <taxon>Bacteria</taxon>
        <taxon>Pseudomonadati</taxon>
        <taxon>Bacteroidota</taxon>
        <taxon>Cytophagia</taxon>
        <taxon>Cytophagales</taxon>
        <taxon>Hymenobacteraceae</taxon>
        <taxon>Hymenobacter</taxon>
    </lineage>
</organism>
<dbReference type="EMBL" id="FYEW01000001">
    <property type="protein sequence ID" value="SNC60265.1"/>
    <property type="molecule type" value="Genomic_DNA"/>
</dbReference>
<evidence type="ECO:0000313" key="4">
    <source>
        <dbReference type="Proteomes" id="UP000198131"/>
    </source>
</evidence>
<dbReference type="Proteomes" id="UP000198131">
    <property type="component" value="Unassembled WGS sequence"/>
</dbReference>
<feature type="transmembrane region" description="Helical" evidence="1">
    <location>
        <begin position="54"/>
        <end position="74"/>
    </location>
</feature>
<dbReference type="AlphaFoldDB" id="A0A212T2L7"/>